<dbReference type="AlphaFoldDB" id="A0A6H5IX58"/>
<reference evidence="1 2" key="1">
    <citation type="submission" date="2020-02" db="EMBL/GenBank/DDBJ databases">
        <authorList>
            <person name="Ferguson B K."/>
        </authorList>
    </citation>
    <scope>NUCLEOTIDE SEQUENCE [LARGE SCALE GENOMIC DNA]</scope>
</reference>
<dbReference type="EMBL" id="CADCXV010001183">
    <property type="protein sequence ID" value="CAB0042300.1"/>
    <property type="molecule type" value="Genomic_DNA"/>
</dbReference>
<organism evidence="1 2">
    <name type="scientific">Trichogramma brassicae</name>
    <dbReference type="NCBI Taxonomy" id="86971"/>
    <lineage>
        <taxon>Eukaryota</taxon>
        <taxon>Metazoa</taxon>
        <taxon>Ecdysozoa</taxon>
        <taxon>Arthropoda</taxon>
        <taxon>Hexapoda</taxon>
        <taxon>Insecta</taxon>
        <taxon>Pterygota</taxon>
        <taxon>Neoptera</taxon>
        <taxon>Endopterygota</taxon>
        <taxon>Hymenoptera</taxon>
        <taxon>Apocrita</taxon>
        <taxon>Proctotrupomorpha</taxon>
        <taxon>Chalcidoidea</taxon>
        <taxon>Trichogrammatidae</taxon>
        <taxon>Trichogramma</taxon>
    </lineage>
</organism>
<accession>A0A6H5IX58</accession>
<evidence type="ECO:0000313" key="2">
    <source>
        <dbReference type="Proteomes" id="UP000479190"/>
    </source>
</evidence>
<protein>
    <submittedName>
        <fullName evidence="1">Uncharacterized protein</fullName>
    </submittedName>
</protein>
<gene>
    <name evidence="1" type="ORF">TBRA_LOCUS13926</name>
</gene>
<keyword evidence="2" id="KW-1185">Reference proteome</keyword>
<dbReference type="Proteomes" id="UP000479190">
    <property type="component" value="Unassembled WGS sequence"/>
</dbReference>
<proteinExistence type="predicted"/>
<sequence length="83" mass="10189">MKDVFPDRQRIELKLKYTKELKENPELVEKALEYQLFEPDLLKEAFEEIDDSQKKELEKLKMKKDKEEAQKRKRKRCVCFIKI</sequence>
<evidence type="ECO:0000313" key="1">
    <source>
        <dbReference type="EMBL" id="CAB0042300.1"/>
    </source>
</evidence>
<name>A0A6H5IX58_9HYME</name>